<dbReference type="InterPro" id="IPR001270">
    <property type="entry name" value="ClpA/B"/>
</dbReference>
<dbReference type="PANTHER" id="PTHR30050">
    <property type="entry name" value="CHROMOSOMAL REPLICATION INITIATOR PROTEIN DNAA"/>
    <property type="match status" value="1"/>
</dbReference>
<dbReference type="OrthoDB" id="8150723at2"/>
<keyword evidence="6" id="KW-1185">Reference proteome</keyword>
<evidence type="ECO:0000259" key="4">
    <source>
        <dbReference type="SMART" id="SM00382"/>
    </source>
</evidence>
<name>A0A1H5ZNX9_9RHOB</name>
<keyword evidence="3" id="KW-0067">ATP-binding</keyword>
<feature type="domain" description="AAA+ ATPase" evidence="4">
    <location>
        <begin position="101"/>
        <end position="234"/>
    </location>
</feature>
<dbReference type="InterPro" id="IPR003593">
    <property type="entry name" value="AAA+_ATPase"/>
</dbReference>
<protein>
    <submittedName>
        <fullName evidence="5">DNA replication protein DnaC</fullName>
    </submittedName>
</protein>
<dbReference type="PRINTS" id="PR00300">
    <property type="entry name" value="CLPPROTEASEA"/>
</dbReference>
<gene>
    <name evidence="5" type="ORF">SAMN05421751_1542</name>
</gene>
<dbReference type="NCBIfam" id="NF038214">
    <property type="entry name" value="IS21_help_AAA"/>
    <property type="match status" value="1"/>
</dbReference>
<organism evidence="5 6">
    <name type="scientific">Jhaorihella thermophila</name>
    <dbReference type="NCBI Taxonomy" id="488547"/>
    <lineage>
        <taxon>Bacteria</taxon>
        <taxon>Pseudomonadati</taxon>
        <taxon>Pseudomonadota</taxon>
        <taxon>Alphaproteobacteria</taxon>
        <taxon>Rhodobacterales</taxon>
        <taxon>Paracoccaceae</taxon>
        <taxon>Jhaorihella</taxon>
    </lineage>
</organism>
<evidence type="ECO:0000313" key="6">
    <source>
        <dbReference type="Proteomes" id="UP000236742"/>
    </source>
</evidence>
<comment type="similarity">
    <text evidence="1">Belongs to the IS21/IS1162 putative ATP-binding protein family.</text>
</comment>
<dbReference type="PANTHER" id="PTHR30050:SF4">
    <property type="entry name" value="ATP-BINDING PROTEIN RV3427C IN INSERTION SEQUENCE-RELATED"/>
    <property type="match status" value="1"/>
</dbReference>
<dbReference type="InterPro" id="IPR028350">
    <property type="entry name" value="DNAC/IstB-like"/>
</dbReference>
<dbReference type="FunFam" id="3.40.50.300:FF:000606">
    <property type="entry name" value="IS100 transposase orfB"/>
    <property type="match status" value="1"/>
</dbReference>
<dbReference type="EMBL" id="FNVD01000054">
    <property type="protein sequence ID" value="SEG37377.1"/>
    <property type="molecule type" value="Genomic_DNA"/>
</dbReference>
<evidence type="ECO:0000256" key="1">
    <source>
        <dbReference type="ARBA" id="ARBA00008059"/>
    </source>
</evidence>
<dbReference type="InterPro" id="IPR027417">
    <property type="entry name" value="P-loop_NTPase"/>
</dbReference>
<keyword evidence="2" id="KW-0547">Nucleotide-binding</keyword>
<evidence type="ECO:0000313" key="5">
    <source>
        <dbReference type="EMBL" id="SEG37377.1"/>
    </source>
</evidence>
<dbReference type="AlphaFoldDB" id="A0A1H5ZNX9"/>
<dbReference type="GO" id="GO:0006260">
    <property type="term" value="P:DNA replication"/>
    <property type="evidence" value="ECO:0007669"/>
    <property type="project" value="TreeGrafter"/>
</dbReference>
<dbReference type="Gene3D" id="3.40.50.300">
    <property type="entry name" value="P-loop containing nucleotide triphosphate hydrolases"/>
    <property type="match status" value="1"/>
</dbReference>
<dbReference type="NCBIfam" id="NF006616">
    <property type="entry name" value="PRK09183.1"/>
    <property type="match status" value="1"/>
</dbReference>
<dbReference type="SUPFAM" id="SSF52540">
    <property type="entry name" value="P-loop containing nucleoside triphosphate hydrolases"/>
    <property type="match status" value="1"/>
</dbReference>
<dbReference type="InterPro" id="IPR047661">
    <property type="entry name" value="IstB"/>
</dbReference>
<dbReference type="Pfam" id="PF01695">
    <property type="entry name" value="IstB_IS21"/>
    <property type="match status" value="1"/>
</dbReference>
<evidence type="ECO:0000256" key="3">
    <source>
        <dbReference type="ARBA" id="ARBA00022840"/>
    </source>
</evidence>
<evidence type="ECO:0000256" key="2">
    <source>
        <dbReference type="ARBA" id="ARBA00022741"/>
    </source>
</evidence>
<dbReference type="SMART" id="SM00382">
    <property type="entry name" value="AAA"/>
    <property type="match status" value="1"/>
</dbReference>
<dbReference type="InterPro" id="IPR002611">
    <property type="entry name" value="IstB_ATP-bd"/>
</dbReference>
<sequence>MNTLSHDRLIQLCEDLKLPGIADSYPALASAASDESQSFTDFLEHVLVAERDFRRARSAATLVRMAGFPVVKTLEEYDFKFASSAPRRQIEQLASLAFVARRENAVFLGPSGVGKTHLAIAIGHKAANAGIKTQFTTAADLILKLEAAQRQGRLKDAFRTLSRYTLLIIDEIGYLPLHREQAHLFFQIIAARYEKGSTIMTSNLSFGAWDQAFAGDRVLTAAMLDRLLHHSHVVQIQGESYRLKDKRKAGIIGDTNRKENAAA</sequence>
<dbReference type="PIRSF" id="PIRSF003073">
    <property type="entry name" value="DNAC_TnpB_IstB"/>
    <property type="match status" value="1"/>
</dbReference>
<dbReference type="GO" id="GO:0005524">
    <property type="term" value="F:ATP binding"/>
    <property type="evidence" value="ECO:0007669"/>
    <property type="project" value="UniProtKB-KW"/>
</dbReference>
<dbReference type="Proteomes" id="UP000236742">
    <property type="component" value="Unassembled WGS sequence"/>
</dbReference>
<accession>A0A1H5ZNX9</accession>
<dbReference type="CDD" id="cd00009">
    <property type="entry name" value="AAA"/>
    <property type="match status" value="1"/>
</dbReference>
<reference evidence="5 6" key="1">
    <citation type="submission" date="2016-10" db="EMBL/GenBank/DDBJ databases">
        <authorList>
            <person name="de Groot N.N."/>
        </authorList>
    </citation>
    <scope>NUCLEOTIDE SEQUENCE [LARGE SCALE GENOMIC DNA]</scope>
    <source>
        <strain evidence="5 6">DSM 23413</strain>
    </source>
</reference>
<dbReference type="RefSeq" id="WP_104009508.1">
    <property type="nucleotide sequence ID" value="NZ_FNVD01000054.1"/>
</dbReference>
<proteinExistence type="inferred from homology"/>